<evidence type="ECO:0000256" key="3">
    <source>
        <dbReference type="ARBA" id="ARBA00022605"/>
    </source>
</evidence>
<comment type="subunit">
    <text evidence="2 8">Tetramer of two alpha and two beta chains.</text>
</comment>
<dbReference type="PANTHER" id="PTHR43406">
    <property type="entry name" value="TRYPTOPHAN SYNTHASE, ALPHA CHAIN"/>
    <property type="match status" value="1"/>
</dbReference>
<reference evidence="10 11" key="2">
    <citation type="submission" date="2018-10" db="EMBL/GenBank/DDBJ databases">
        <title>Draft genome sequence of Candidatus Sulcia muelleri from Kolla paulula, a vector of Xylella fastidiosa causing Pierces disease of grapevine in Taiwan.</title>
        <authorList>
            <person name="Shih H.-T."/>
        </authorList>
    </citation>
    <scope>NUCLEOTIDE SEQUENCE [LARGE SCALE GENOMIC DNA]</scope>
    <source>
        <strain evidence="10 11">KPTW1</strain>
    </source>
</reference>
<dbReference type="CDD" id="cd04724">
    <property type="entry name" value="Tryptophan_synthase_alpha"/>
    <property type="match status" value="1"/>
</dbReference>
<dbReference type="InterPro" id="IPR002028">
    <property type="entry name" value="Trp_synthase_suA"/>
</dbReference>
<dbReference type="RefSeq" id="WP_158366076.1">
    <property type="nucleotide sequence ID" value="NZ_QWZP01000003.1"/>
</dbReference>
<dbReference type="PROSITE" id="PS00167">
    <property type="entry name" value="TRP_SYNTHASE_ALPHA"/>
    <property type="match status" value="1"/>
</dbReference>
<dbReference type="EC" id="4.2.1.20" evidence="8"/>
<evidence type="ECO:0000256" key="8">
    <source>
        <dbReference type="HAMAP-Rule" id="MF_00131"/>
    </source>
</evidence>
<dbReference type="InterPro" id="IPR013785">
    <property type="entry name" value="Aldolase_TIM"/>
</dbReference>
<keyword evidence="4 8" id="KW-0822">Tryptophan biosynthesis</keyword>
<sequence length="251" mass="28635">MNKIKRLFINKKKNILNIYFTAGYPSIDSMPLILKILHNLNIDIVEIGIPYSDPLADGNIIQKSNTKSLKNGMNISVLFSKLKKVKKYINIPIILMGYYNQFLKYGEIKFLEYCIESGVSGLILPDLPPRIYLNKYKKIFKKSKLAFIVLITPQTSLKRIKRLSSITDYFLYIVSSNSTTGTKNNINLSFLERIKEINVPKLIGFGICDKKSLNIAFKYAEGAIIGSAFIKAIKKSYLEKSIEKFLKSIIK</sequence>
<evidence type="ECO:0000313" key="10">
    <source>
        <dbReference type="EMBL" id="RIU86156.1"/>
    </source>
</evidence>
<dbReference type="NCBIfam" id="TIGR00262">
    <property type="entry name" value="trpA"/>
    <property type="match status" value="1"/>
</dbReference>
<comment type="catalytic activity">
    <reaction evidence="7 8">
        <text>(1S,2R)-1-C-(indol-3-yl)glycerol 3-phosphate + L-serine = D-glyceraldehyde 3-phosphate + L-tryptophan + H2O</text>
        <dbReference type="Rhea" id="RHEA:10532"/>
        <dbReference type="ChEBI" id="CHEBI:15377"/>
        <dbReference type="ChEBI" id="CHEBI:33384"/>
        <dbReference type="ChEBI" id="CHEBI:57912"/>
        <dbReference type="ChEBI" id="CHEBI:58866"/>
        <dbReference type="ChEBI" id="CHEBI:59776"/>
        <dbReference type="EC" id="4.2.1.20"/>
    </reaction>
</comment>
<keyword evidence="3 8" id="KW-0028">Amino-acid biosynthesis</keyword>
<evidence type="ECO:0000256" key="6">
    <source>
        <dbReference type="ARBA" id="ARBA00023239"/>
    </source>
</evidence>
<dbReference type="GO" id="GO:0004834">
    <property type="term" value="F:tryptophan synthase activity"/>
    <property type="evidence" value="ECO:0007669"/>
    <property type="project" value="UniProtKB-UniRule"/>
</dbReference>
<feature type="active site" description="Proton acceptor" evidence="8">
    <location>
        <position position="46"/>
    </location>
</feature>
<proteinExistence type="inferred from homology"/>
<dbReference type="InterPro" id="IPR011060">
    <property type="entry name" value="RibuloseP-bd_barrel"/>
</dbReference>
<feature type="active site" description="Proton acceptor" evidence="8">
    <location>
        <position position="57"/>
    </location>
</feature>
<evidence type="ECO:0000256" key="2">
    <source>
        <dbReference type="ARBA" id="ARBA00011270"/>
    </source>
</evidence>
<comment type="function">
    <text evidence="8">The alpha subunit is responsible for the aldol cleavage of indoleglycerol phosphate to indole and glyceraldehyde 3-phosphate.</text>
</comment>
<dbReference type="AlphaFoldDB" id="A0A3A1MRJ7"/>
<keyword evidence="6 8" id="KW-0456">Lyase</keyword>
<dbReference type="UniPathway" id="UPA00035">
    <property type="reaction ID" value="UER00044"/>
</dbReference>
<organism evidence="10 11">
    <name type="scientific">Candidatus Karelsulcia muelleri</name>
    <dbReference type="NCBI Taxonomy" id="336810"/>
    <lineage>
        <taxon>Bacteria</taxon>
        <taxon>Pseudomonadati</taxon>
        <taxon>Bacteroidota</taxon>
        <taxon>Flavobacteriia</taxon>
        <taxon>Flavobacteriales</taxon>
        <taxon>Candidatus Karelsulcia</taxon>
    </lineage>
</organism>
<dbReference type="Pfam" id="PF00290">
    <property type="entry name" value="Trp_syntA"/>
    <property type="match status" value="1"/>
</dbReference>
<comment type="pathway">
    <text evidence="1 8">Amino-acid biosynthesis; L-tryptophan biosynthesis; L-tryptophan from chorismate: step 5/5.</text>
</comment>
<gene>
    <name evidence="8" type="primary">trpA</name>
    <name evidence="10" type="ORF">D2A33_00595</name>
</gene>
<dbReference type="SUPFAM" id="SSF51366">
    <property type="entry name" value="Ribulose-phoshate binding barrel"/>
    <property type="match status" value="1"/>
</dbReference>
<dbReference type="Proteomes" id="UP000265496">
    <property type="component" value="Unassembled WGS sequence"/>
</dbReference>
<dbReference type="InterPro" id="IPR018204">
    <property type="entry name" value="Trp_synthase_alpha_AS"/>
</dbReference>
<name>A0A3A1MRJ7_9FLAO</name>
<dbReference type="GO" id="GO:0005829">
    <property type="term" value="C:cytosol"/>
    <property type="evidence" value="ECO:0007669"/>
    <property type="project" value="TreeGrafter"/>
</dbReference>
<protein>
    <recommendedName>
        <fullName evidence="8">Tryptophan synthase alpha chain</fullName>
        <ecNumber evidence="8">4.2.1.20</ecNumber>
    </recommendedName>
</protein>
<comment type="similarity">
    <text evidence="8 9">Belongs to the TrpA family.</text>
</comment>
<dbReference type="PANTHER" id="PTHR43406:SF1">
    <property type="entry name" value="TRYPTOPHAN SYNTHASE ALPHA CHAIN, CHLOROPLASTIC"/>
    <property type="match status" value="1"/>
</dbReference>
<accession>A0A3A1MRJ7</accession>
<evidence type="ECO:0000313" key="11">
    <source>
        <dbReference type="Proteomes" id="UP000265496"/>
    </source>
</evidence>
<comment type="caution">
    <text evidence="10">The sequence shown here is derived from an EMBL/GenBank/DDBJ whole genome shotgun (WGS) entry which is preliminary data.</text>
</comment>
<evidence type="ECO:0000256" key="9">
    <source>
        <dbReference type="RuleBase" id="RU003662"/>
    </source>
</evidence>
<evidence type="ECO:0000256" key="4">
    <source>
        <dbReference type="ARBA" id="ARBA00022822"/>
    </source>
</evidence>
<evidence type="ECO:0000256" key="1">
    <source>
        <dbReference type="ARBA" id="ARBA00004733"/>
    </source>
</evidence>
<evidence type="ECO:0000256" key="7">
    <source>
        <dbReference type="ARBA" id="ARBA00049047"/>
    </source>
</evidence>
<dbReference type="Gene3D" id="3.20.20.70">
    <property type="entry name" value="Aldolase class I"/>
    <property type="match status" value="1"/>
</dbReference>
<evidence type="ECO:0000256" key="5">
    <source>
        <dbReference type="ARBA" id="ARBA00023141"/>
    </source>
</evidence>
<dbReference type="HAMAP" id="MF_00131">
    <property type="entry name" value="Trp_synth_alpha"/>
    <property type="match status" value="1"/>
</dbReference>
<keyword evidence="5 8" id="KW-0057">Aromatic amino acid biosynthesis</keyword>
<dbReference type="EMBL" id="QWZP01000003">
    <property type="protein sequence ID" value="RIU86156.1"/>
    <property type="molecule type" value="Genomic_DNA"/>
</dbReference>
<reference evidence="11" key="1">
    <citation type="submission" date="2018-08" db="EMBL/GenBank/DDBJ databases">
        <authorList>
            <person name="Dai Z."/>
        </authorList>
    </citation>
    <scope>NUCLEOTIDE SEQUENCE [LARGE SCALE GENOMIC DNA]</scope>
    <source>
        <strain evidence="11">KPTW1</strain>
    </source>
</reference>